<accession>A0A9D1SQV9</accession>
<dbReference type="InterPro" id="IPR036615">
    <property type="entry name" value="Mur_ligase_C_dom_sf"/>
</dbReference>
<feature type="domain" description="Mur ligase C-terminal" evidence="10">
    <location>
        <begin position="284"/>
        <end position="402"/>
    </location>
</feature>
<reference evidence="12" key="1">
    <citation type="submission" date="2020-10" db="EMBL/GenBank/DDBJ databases">
        <authorList>
            <person name="Gilroy R."/>
        </authorList>
    </citation>
    <scope>NUCLEOTIDE SEQUENCE</scope>
    <source>
        <strain evidence="12">ChiHjej12B11-7776</strain>
    </source>
</reference>
<evidence type="ECO:0000259" key="10">
    <source>
        <dbReference type="Pfam" id="PF02875"/>
    </source>
</evidence>
<comment type="caution">
    <text evidence="12">The sequence shown here is derived from an EMBL/GenBank/DDBJ whole genome shotgun (WGS) entry which is preliminary data.</text>
</comment>
<dbReference type="GO" id="GO:0051301">
    <property type="term" value="P:cell division"/>
    <property type="evidence" value="ECO:0007669"/>
    <property type="project" value="UniProtKB-KW"/>
</dbReference>
<proteinExistence type="predicted"/>
<dbReference type="SUPFAM" id="SSF53244">
    <property type="entry name" value="MurD-like peptide ligases, peptide-binding domain"/>
    <property type="match status" value="1"/>
</dbReference>
<dbReference type="Gene3D" id="3.90.190.20">
    <property type="entry name" value="Mur ligase, C-terminal domain"/>
    <property type="match status" value="1"/>
</dbReference>
<keyword evidence="5" id="KW-0133">Cell shape</keyword>
<keyword evidence="7" id="KW-0131">Cell cycle</keyword>
<dbReference type="SUPFAM" id="SSF53623">
    <property type="entry name" value="MurD-like peptide ligases, catalytic domain"/>
    <property type="match status" value="1"/>
</dbReference>
<dbReference type="Proteomes" id="UP000886852">
    <property type="component" value="Unassembled WGS sequence"/>
</dbReference>
<evidence type="ECO:0000256" key="8">
    <source>
        <dbReference type="ARBA" id="ARBA00023316"/>
    </source>
</evidence>
<evidence type="ECO:0000256" key="1">
    <source>
        <dbReference type="ARBA" id="ARBA00022598"/>
    </source>
</evidence>
<dbReference type="InterPro" id="IPR050061">
    <property type="entry name" value="MurCDEF_pg_biosynth"/>
</dbReference>
<evidence type="ECO:0000259" key="11">
    <source>
        <dbReference type="Pfam" id="PF08245"/>
    </source>
</evidence>
<sequence length="416" mass="45028">MAKHIHFVGIGGVGMSALAKHALKSGFTVTGSDAVESDATRALRRLGAEVFIGERDVACDLLVHTSALPPTHPELVRAHSRGTPVLLREQYLGQIFNHFPVRVAVCGTHGKTTVTAMIHTVLEGCGVPHTAFVGGYVNGENYFNSGNDVIVAEACEYHAAFLNMKPTLCVCLNVRYDHPDCYPSAAHVKRAFLDLFRQSQRVLAPRGLYCRAQPFLKCRKKGDFGVTENGVCFPVPPCGGHSLYNAAAALSAAHALNIPLLSAAHALQSFGGVERRWSKVPCCVNAICDYAHHPDEIKSSVSAARKLTDGKLVCLFQPHTYSRTKAFFSQFVTCFDKADEVAYLPVFAAREQPICGATSFRLYVQAKMQGKRAFYLSDFPSAAQWIKARVGANDLLLALGAGDVCKVFSLLAPSAD</sequence>
<gene>
    <name evidence="12" type="ORF">IAC72_05535</name>
</gene>
<evidence type="ECO:0000256" key="2">
    <source>
        <dbReference type="ARBA" id="ARBA00022618"/>
    </source>
</evidence>
<dbReference type="InterPro" id="IPR013221">
    <property type="entry name" value="Mur_ligase_cen"/>
</dbReference>
<organism evidence="12 13">
    <name type="scientific">Candidatus Fimimonas merdipullorum</name>
    <dbReference type="NCBI Taxonomy" id="2840822"/>
    <lineage>
        <taxon>Bacteria</taxon>
        <taxon>Pseudomonadati</taxon>
        <taxon>Myxococcota</taxon>
        <taxon>Myxococcia</taxon>
        <taxon>Myxococcales</taxon>
        <taxon>Cystobacterineae</taxon>
        <taxon>Myxococcaceae</taxon>
        <taxon>Myxococcaceae incertae sedis</taxon>
        <taxon>Candidatus Fimimonas</taxon>
    </lineage>
</organism>
<dbReference type="Gene3D" id="3.40.1190.10">
    <property type="entry name" value="Mur-like, catalytic domain"/>
    <property type="match status" value="1"/>
</dbReference>
<evidence type="ECO:0000256" key="5">
    <source>
        <dbReference type="ARBA" id="ARBA00022960"/>
    </source>
</evidence>
<dbReference type="PANTHER" id="PTHR43445:SF3">
    <property type="entry name" value="UDP-N-ACETYLMURAMATE--L-ALANINE LIGASE"/>
    <property type="match status" value="1"/>
</dbReference>
<evidence type="ECO:0000259" key="9">
    <source>
        <dbReference type="Pfam" id="PF01225"/>
    </source>
</evidence>
<dbReference type="Gene3D" id="3.40.50.720">
    <property type="entry name" value="NAD(P)-binding Rossmann-like Domain"/>
    <property type="match status" value="1"/>
</dbReference>
<dbReference type="GO" id="GO:0008360">
    <property type="term" value="P:regulation of cell shape"/>
    <property type="evidence" value="ECO:0007669"/>
    <property type="project" value="UniProtKB-KW"/>
</dbReference>
<dbReference type="GO" id="GO:0005524">
    <property type="term" value="F:ATP binding"/>
    <property type="evidence" value="ECO:0007669"/>
    <property type="project" value="UniProtKB-KW"/>
</dbReference>
<dbReference type="Pfam" id="PF01225">
    <property type="entry name" value="Mur_ligase"/>
    <property type="match status" value="1"/>
</dbReference>
<dbReference type="SUPFAM" id="SSF51984">
    <property type="entry name" value="MurCD N-terminal domain"/>
    <property type="match status" value="1"/>
</dbReference>
<dbReference type="InterPro" id="IPR004101">
    <property type="entry name" value="Mur_ligase_C"/>
</dbReference>
<dbReference type="AlphaFoldDB" id="A0A9D1SQV9"/>
<feature type="domain" description="Mur ligase N-terminal catalytic" evidence="9">
    <location>
        <begin position="4"/>
        <end position="99"/>
    </location>
</feature>
<dbReference type="EMBL" id="DVOC01000099">
    <property type="protein sequence ID" value="HIU91451.1"/>
    <property type="molecule type" value="Genomic_DNA"/>
</dbReference>
<dbReference type="InterPro" id="IPR000713">
    <property type="entry name" value="Mur_ligase_N"/>
</dbReference>
<keyword evidence="4" id="KW-0067">ATP-binding</keyword>
<dbReference type="Pfam" id="PF08245">
    <property type="entry name" value="Mur_ligase_M"/>
    <property type="match status" value="1"/>
</dbReference>
<keyword evidence="2" id="KW-0132">Cell division</keyword>
<evidence type="ECO:0008006" key="14">
    <source>
        <dbReference type="Google" id="ProtNLM"/>
    </source>
</evidence>
<dbReference type="InterPro" id="IPR036565">
    <property type="entry name" value="Mur-like_cat_sf"/>
</dbReference>
<evidence type="ECO:0000256" key="7">
    <source>
        <dbReference type="ARBA" id="ARBA00023306"/>
    </source>
</evidence>
<reference evidence="12" key="2">
    <citation type="journal article" date="2021" name="PeerJ">
        <title>Extensive microbial diversity within the chicken gut microbiome revealed by metagenomics and culture.</title>
        <authorList>
            <person name="Gilroy R."/>
            <person name="Ravi A."/>
            <person name="Getino M."/>
            <person name="Pursley I."/>
            <person name="Horton D.L."/>
            <person name="Alikhan N.F."/>
            <person name="Baker D."/>
            <person name="Gharbi K."/>
            <person name="Hall N."/>
            <person name="Watson M."/>
            <person name="Adriaenssens E.M."/>
            <person name="Foster-Nyarko E."/>
            <person name="Jarju S."/>
            <person name="Secka A."/>
            <person name="Antonio M."/>
            <person name="Oren A."/>
            <person name="Chaudhuri R.R."/>
            <person name="La Ragione R."/>
            <person name="Hildebrand F."/>
            <person name="Pallen M.J."/>
        </authorList>
    </citation>
    <scope>NUCLEOTIDE SEQUENCE</scope>
    <source>
        <strain evidence="12">ChiHjej12B11-7776</strain>
    </source>
</reference>
<keyword evidence="1" id="KW-0436">Ligase</keyword>
<name>A0A9D1SQV9_9BACT</name>
<keyword evidence="8" id="KW-0961">Cell wall biogenesis/degradation</keyword>
<protein>
    <recommendedName>
        <fullName evidence="14">UDP-N-acetylmuramate--L-alanine ligase</fullName>
    </recommendedName>
</protein>
<dbReference type="GO" id="GO:0009252">
    <property type="term" value="P:peptidoglycan biosynthetic process"/>
    <property type="evidence" value="ECO:0007669"/>
    <property type="project" value="UniProtKB-KW"/>
</dbReference>
<evidence type="ECO:0000256" key="6">
    <source>
        <dbReference type="ARBA" id="ARBA00022984"/>
    </source>
</evidence>
<dbReference type="GO" id="GO:0071555">
    <property type="term" value="P:cell wall organization"/>
    <property type="evidence" value="ECO:0007669"/>
    <property type="project" value="UniProtKB-KW"/>
</dbReference>
<dbReference type="GO" id="GO:0016881">
    <property type="term" value="F:acid-amino acid ligase activity"/>
    <property type="evidence" value="ECO:0007669"/>
    <property type="project" value="InterPro"/>
</dbReference>
<feature type="domain" description="Mur ligase central" evidence="11">
    <location>
        <begin position="105"/>
        <end position="200"/>
    </location>
</feature>
<evidence type="ECO:0000313" key="13">
    <source>
        <dbReference type="Proteomes" id="UP000886852"/>
    </source>
</evidence>
<evidence type="ECO:0000313" key="12">
    <source>
        <dbReference type="EMBL" id="HIU91451.1"/>
    </source>
</evidence>
<evidence type="ECO:0000256" key="3">
    <source>
        <dbReference type="ARBA" id="ARBA00022741"/>
    </source>
</evidence>
<keyword evidence="6" id="KW-0573">Peptidoglycan synthesis</keyword>
<dbReference type="Pfam" id="PF02875">
    <property type="entry name" value="Mur_ligase_C"/>
    <property type="match status" value="1"/>
</dbReference>
<evidence type="ECO:0000256" key="4">
    <source>
        <dbReference type="ARBA" id="ARBA00022840"/>
    </source>
</evidence>
<keyword evidence="3" id="KW-0547">Nucleotide-binding</keyword>
<dbReference type="PANTHER" id="PTHR43445">
    <property type="entry name" value="UDP-N-ACETYLMURAMATE--L-ALANINE LIGASE-RELATED"/>
    <property type="match status" value="1"/>
</dbReference>